<keyword evidence="5 9" id="KW-0805">Transcription regulation</keyword>
<dbReference type="Gene3D" id="3.40.50.10810">
    <property type="entry name" value="Tandem AAA-ATPase domain"/>
    <property type="match status" value="1"/>
</dbReference>
<evidence type="ECO:0000313" key="13">
    <source>
        <dbReference type="Proteomes" id="UP000267342"/>
    </source>
</evidence>
<keyword evidence="6 9" id="KW-0238">DNA-binding</keyword>
<dbReference type="Pfam" id="PF00176">
    <property type="entry name" value="SNF2-rel_dom"/>
    <property type="match status" value="1"/>
</dbReference>
<dbReference type="GO" id="GO:0003677">
    <property type="term" value="F:DNA binding"/>
    <property type="evidence" value="ECO:0007669"/>
    <property type="project" value="UniProtKB-KW"/>
</dbReference>
<dbReference type="Proteomes" id="UP000267342">
    <property type="component" value="Chromosome"/>
</dbReference>
<dbReference type="CDD" id="cd18793">
    <property type="entry name" value="SF2_C_SNF"/>
    <property type="match status" value="1"/>
</dbReference>
<dbReference type="InterPro" id="IPR001650">
    <property type="entry name" value="Helicase_C-like"/>
</dbReference>
<feature type="domain" description="Helicase ATP-binding" evidence="10">
    <location>
        <begin position="164"/>
        <end position="330"/>
    </location>
</feature>
<dbReference type="CDD" id="cd18011">
    <property type="entry name" value="DEXDc_RapA"/>
    <property type="match status" value="1"/>
</dbReference>
<dbReference type="Pfam" id="PF18339">
    <property type="entry name" value="Tudor_1_RapA"/>
    <property type="match status" value="1"/>
</dbReference>
<dbReference type="PROSITE" id="PS51194">
    <property type="entry name" value="HELICASE_CTER"/>
    <property type="match status" value="1"/>
</dbReference>
<dbReference type="InterPro" id="IPR038718">
    <property type="entry name" value="SNF2-like_sf"/>
</dbReference>
<dbReference type="Gene3D" id="2.30.30.930">
    <property type="match status" value="1"/>
</dbReference>
<dbReference type="InterPro" id="IPR040765">
    <property type="entry name" value="Tudor_1_RapA"/>
</dbReference>
<dbReference type="InterPro" id="IPR014001">
    <property type="entry name" value="Helicase_ATP-bd"/>
</dbReference>
<dbReference type="InterPro" id="IPR027417">
    <property type="entry name" value="P-loop_NTPase"/>
</dbReference>
<dbReference type="InterPro" id="IPR000330">
    <property type="entry name" value="SNF2_N"/>
</dbReference>
<keyword evidence="1 9" id="KW-0547">Nucleotide-binding</keyword>
<keyword evidence="4 9" id="KW-0067">ATP-binding</keyword>
<dbReference type="GO" id="GO:0004386">
    <property type="term" value="F:helicase activity"/>
    <property type="evidence" value="ECO:0007669"/>
    <property type="project" value="UniProtKB-UniRule"/>
</dbReference>
<keyword evidence="2 9" id="KW-0378">Hydrolase</keyword>
<dbReference type="SUPFAM" id="SSF52540">
    <property type="entry name" value="P-loop containing nucleoside triphosphate hydrolases"/>
    <property type="match status" value="2"/>
</dbReference>
<dbReference type="Gene3D" id="2.30.30.140">
    <property type="match status" value="1"/>
</dbReference>
<keyword evidence="8 9" id="KW-0804">Transcription</keyword>
<keyword evidence="7 9" id="KW-0010">Activator</keyword>
<gene>
    <name evidence="9" type="primary">rapA</name>
    <name evidence="12" type="ORF">ZBT109_0351</name>
</gene>
<dbReference type="Pfam" id="PF18337">
    <property type="entry name" value="Tudor_RapA"/>
    <property type="match status" value="1"/>
</dbReference>
<evidence type="ECO:0000256" key="5">
    <source>
        <dbReference type="ARBA" id="ARBA00023015"/>
    </source>
</evidence>
<dbReference type="SMART" id="SM00490">
    <property type="entry name" value="HELICc"/>
    <property type="match status" value="1"/>
</dbReference>
<dbReference type="InterPro" id="IPR057342">
    <property type="entry name" value="DEXDc_RapA"/>
</dbReference>
<dbReference type="Pfam" id="PF00271">
    <property type="entry name" value="Helicase_C"/>
    <property type="match status" value="1"/>
</dbReference>
<dbReference type="AlphaFoldDB" id="A0A348HBY9"/>
<evidence type="ECO:0000256" key="2">
    <source>
        <dbReference type="ARBA" id="ARBA00022801"/>
    </source>
</evidence>
<feature type="short sequence motif" description="DEAH box" evidence="9">
    <location>
        <begin position="278"/>
        <end position="281"/>
    </location>
</feature>
<evidence type="ECO:0000256" key="7">
    <source>
        <dbReference type="ARBA" id="ARBA00023159"/>
    </source>
</evidence>
<dbReference type="HAMAP" id="MF_01821">
    <property type="entry name" value="Helicase_RapA"/>
    <property type="match status" value="1"/>
</dbReference>
<dbReference type="InterPro" id="IPR049730">
    <property type="entry name" value="SNF2/RAD54-like_C"/>
</dbReference>
<protein>
    <recommendedName>
        <fullName evidence="9">RNA polymerase-associated protein RapA</fullName>
        <ecNumber evidence="9">3.6.4.-</ecNumber>
    </recommendedName>
    <alternativeName>
        <fullName evidence="9">ATP-dependent helicase HepA</fullName>
    </alternativeName>
</protein>
<dbReference type="EC" id="3.6.4.-" evidence="9"/>
<comment type="similarity">
    <text evidence="9">Belongs to the SNF2/RAD54 helicase family. RapA subfamily.</text>
</comment>
<dbReference type="SMART" id="SM00487">
    <property type="entry name" value="DEXDc"/>
    <property type="match status" value="1"/>
</dbReference>
<dbReference type="InterPro" id="IPR040766">
    <property type="entry name" value="Tudor_2_RapA"/>
</dbReference>
<evidence type="ECO:0000259" key="11">
    <source>
        <dbReference type="PROSITE" id="PS51194"/>
    </source>
</evidence>
<dbReference type="EMBL" id="AP018933">
    <property type="protein sequence ID" value="BBG29141.1"/>
    <property type="molecule type" value="Genomic_DNA"/>
</dbReference>
<dbReference type="InterPro" id="IPR022737">
    <property type="entry name" value="RapA_C"/>
</dbReference>
<evidence type="ECO:0000256" key="1">
    <source>
        <dbReference type="ARBA" id="ARBA00022741"/>
    </source>
</evidence>
<dbReference type="InterPro" id="IPR023949">
    <property type="entry name" value="Helicase_RapA"/>
</dbReference>
<keyword evidence="3 9" id="KW-0347">Helicase</keyword>
<evidence type="ECO:0000259" key="10">
    <source>
        <dbReference type="PROSITE" id="PS51192"/>
    </source>
</evidence>
<comment type="subunit">
    <text evidence="9">Interacts with the RNAP. Has a higher affinity for the core RNAP than for the holoenzyme. Its ATPase activity is stimulated by binding to RNAP.</text>
</comment>
<name>A0A348HBY9_9GAMM</name>
<dbReference type="Gene3D" id="3.40.50.300">
    <property type="entry name" value="P-loop containing nucleotide triphosphate hydrolases"/>
    <property type="match status" value="1"/>
</dbReference>
<evidence type="ECO:0000256" key="6">
    <source>
        <dbReference type="ARBA" id="ARBA00023125"/>
    </source>
</evidence>
<keyword evidence="13" id="KW-1185">Reference proteome</keyword>
<dbReference type="Gene3D" id="3.30.360.80">
    <property type="match status" value="1"/>
</dbReference>
<dbReference type="Gene3D" id="6.10.140.1500">
    <property type="match status" value="1"/>
</dbReference>
<evidence type="ECO:0000256" key="8">
    <source>
        <dbReference type="ARBA" id="ARBA00023163"/>
    </source>
</evidence>
<dbReference type="GO" id="GO:0016817">
    <property type="term" value="F:hydrolase activity, acting on acid anhydrides"/>
    <property type="evidence" value="ECO:0007669"/>
    <property type="project" value="InterPro"/>
</dbReference>
<reference evidence="12 13" key="1">
    <citation type="submission" date="2018-09" db="EMBL/GenBank/DDBJ databases">
        <title>Zymobacter palmae IAM14233 (=T109) whole genome analysis.</title>
        <authorList>
            <person name="Yanase H."/>
        </authorList>
    </citation>
    <scope>NUCLEOTIDE SEQUENCE [LARGE SCALE GENOMIC DNA]</scope>
    <source>
        <strain evidence="12 13">IAM14233</strain>
    </source>
</reference>
<dbReference type="RefSeq" id="WP_027704548.1">
    <property type="nucleotide sequence ID" value="NZ_AP018933.1"/>
</dbReference>
<dbReference type="KEGG" id="zpl:ZBT109_0351"/>
<accession>A0A348HBY9</accession>
<evidence type="ECO:0000313" key="12">
    <source>
        <dbReference type="EMBL" id="BBG29141.1"/>
    </source>
</evidence>
<feature type="domain" description="Helicase C-terminal" evidence="11">
    <location>
        <begin position="500"/>
        <end position="671"/>
    </location>
</feature>
<comment type="function">
    <text evidence="9">Transcription regulator that activates transcription by stimulating RNA polymerase (RNAP) recycling in case of stress conditions such as supercoiled DNA or high salt concentrations. Probably acts by releasing the RNAP, when it is trapped or immobilized on tightly supercoiled DNA. Does not activate transcription on linear DNA. Probably not involved in DNA repair.</text>
</comment>
<proteinExistence type="inferred from homology"/>
<dbReference type="OrthoDB" id="9814088at2"/>
<dbReference type="Pfam" id="PF12137">
    <property type="entry name" value="RapA_C"/>
    <property type="match status" value="1"/>
</dbReference>
<feature type="binding site" evidence="9">
    <location>
        <begin position="177"/>
        <end position="184"/>
    </location>
    <ligand>
        <name>ATP</name>
        <dbReference type="ChEBI" id="CHEBI:30616"/>
    </ligand>
</feature>
<dbReference type="PROSITE" id="PS51192">
    <property type="entry name" value="HELICASE_ATP_BIND_1"/>
    <property type="match status" value="1"/>
</dbReference>
<dbReference type="STRING" id="1123510.GCA_000620025_00557"/>
<evidence type="ECO:0000256" key="4">
    <source>
        <dbReference type="ARBA" id="ARBA00022840"/>
    </source>
</evidence>
<organism evidence="12 13">
    <name type="scientific">Zymobacter palmae</name>
    <dbReference type="NCBI Taxonomy" id="33074"/>
    <lineage>
        <taxon>Bacteria</taxon>
        <taxon>Pseudomonadati</taxon>
        <taxon>Pseudomonadota</taxon>
        <taxon>Gammaproteobacteria</taxon>
        <taxon>Oceanospirillales</taxon>
        <taxon>Halomonadaceae</taxon>
        <taxon>Zymobacter group</taxon>
        <taxon>Zymobacter</taxon>
    </lineage>
</organism>
<evidence type="ECO:0000256" key="3">
    <source>
        <dbReference type="ARBA" id="ARBA00022806"/>
    </source>
</evidence>
<dbReference type="GO" id="GO:0006355">
    <property type="term" value="P:regulation of DNA-templated transcription"/>
    <property type="evidence" value="ECO:0007669"/>
    <property type="project" value="UniProtKB-UniRule"/>
</dbReference>
<dbReference type="NCBIfam" id="NF003426">
    <property type="entry name" value="PRK04914.1"/>
    <property type="match status" value="1"/>
</dbReference>
<dbReference type="PANTHER" id="PTHR10799">
    <property type="entry name" value="SNF2/RAD54 HELICASE FAMILY"/>
    <property type="match status" value="1"/>
</dbReference>
<evidence type="ECO:0000256" key="9">
    <source>
        <dbReference type="HAMAP-Rule" id="MF_01821"/>
    </source>
</evidence>
<dbReference type="GO" id="GO:0005524">
    <property type="term" value="F:ATP binding"/>
    <property type="evidence" value="ECO:0007669"/>
    <property type="project" value="UniProtKB-UniRule"/>
</dbReference>
<sequence length="976" mass="109649">MSDFTPGQRWISDGEANLGLGTILFCDARTVRVYFAASEETRTYSTRQAPLTRVVFGSGDQVESADGETLRVEDIKEDANGLVTYICARQDGTLTELPESCLNDRMAFHQARDKLLTGQVDRNDAFNLRYRSLNHHARLQRHPGYGFSGPKVDLIPHQTGIALDVANRHRPRVLLADEVGLGKTIEAGLILHRMMVTGRVGRTLILVPESLTHQWLVELLRRFGLEARLLDEKQSQQYPDENPFDTAQLVLASAQWLFANPRRQQQAEACQWDMLIVDEAHHLNEEDADSGYPFVSTLTAQIPSVLLLTATPEQLGAERHFALLQLLDPERYHDLETFKQEEERHAPLANIMDGLVALHEQRTPLSAEREAQLLAFIADDEDAQQAWQALRADGDEDAQQLAFARLRSALLDRHGLGRVMFHHSRRDIAGFPERRLHTQRLEAPLPYQRVVRRLQRNEDYLDTLMIEHELAYPDLLLYPEDTYMALTTEDADPWWKIDPRVQAIIDWVEEHPGEQALVICHSSATVRSLAEGLRVIAGLHVPVFHEHMSLIERDRAAAAFVDGESNCPLLICAEVGAEGRNFQNCHHLIMFDVPTHPDQLEQRIGRLDRIGQQHPIDIHLLTLEGTPMEAVARWYAEGVMSFGEPTGLGSELYDAFNESLDAALLDADELDAVIADTRDALEERRQKRQAGRYRLLAHRTAGQPQAMADLITELDDQEKLSRYLEQASEVFGFDIKDLGGELYHIAPTGQLLDGLPGLVKGEEGFSATFSRSVALERDDVERLSWEHPLVQELLSRAIDSPHGNTSLALLKHPAIPAGRLMTEVMFVTQTPAPKALHAGRFLPPTPIRVLLDQGGQVLTKNVSFGGLAKHLQRVKRAMARDIIKQCLPQLREMLDKAEGEADRELPALVKAAHQGMCDTLDQELARLKALAARTPGIRQDEIDALQQERDQLEVAINDSRLRLDAVRVIVTVDPNS</sequence>